<dbReference type="STRING" id="355243.SAMN03080615_03853"/>
<dbReference type="Pfam" id="PF00460">
    <property type="entry name" value="Flg_bb_rod"/>
    <property type="match status" value="1"/>
</dbReference>
<dbReference type="Proteomes" id="UP000198749">
    <property type="component" value="Unassembled WGS sequence"/>
</dbReference>
<evidence type="ECO:0000259" key="9">
    <source>
        <dbReference type="Pfam" id="PF22638"/>
    </source>
</evidence>
<keyword evidence="6" id="KW-0975">Bacterial flagellum</keyword>
<keyword evidence="10" id="KW-0969">Cilium</keyword>
<feature type="domain" description="Flagellar basal-body/hook protein C-terminal" evidence="8">
    <location>
        <begin position="645"/>
        <end position="683"/>
    </location>
</feature>
<dbReference type="InterPro" id="IPR010930">
    <property type="entry name" value="Flg_bb/hook_C_dom"/>
</dbReference>
<feature type="domain" description="Flagellar basal body rod protein N-terminal" evidence="7">
    <location>
        <begin position="7"/>
        <end position="37"/>
    </location>
</feature>
<dbReference type="GO" id="GO:0005576">
    <property type="term" value="C:extracellular region"/>
    <property type="evidence" value="ECO:0007669"/>
    <property type="project" value="UniProtKB-SubCell"/>
</dbReference>
<evidence type="ECO:0000256" key="6">
    <source>
        <dbReference type="ARBA" id="ARBA00023143"/>
    </source>
</evidence>
<evidence type="ECO:0000259" key="7">
    <source>
        <dbReference type="Pfam" id="PF00460"/>
    </source>
</evidence>
<dbReference type="AlphaFoldDB" id="A0A1H9L957"/>
<dbReference type="EMBL" id="FOGB01000016">
    <property type="protein sequence ID" value="SER08041.1"/>
    <property type="molecule type" value="Genomic_DNA"/>
</dbReference>
<dbReference type="NCBIfam" id="TIGR02492">
    <property type="entry name" value="flgK_ends"/>
    <property type="match status" value="1"/>
</dbReference>
<dbReference type="PANTHER" id="PTHR30033:SF1">
    <property type="entry name" value="FLAGELLAR HOOK-ASSOCIATED PROTEIN 1"/>
    <property type="match status" value="1"/>
</dbReference>
<comment type="subcellular location">
    <subcellularLocation>
        <location evidence="1">Bacterial flagellum</location>
    </subcellularLocation>
    <subcellularLocation>
        <location evidence="2">Secreted</location>
    </subcellularLocation>
</comment>
<evidence type="ECO:0000313" key="10">
    <source>
        <dbReference type="EMBL" id="SER08041.1"/>
    </source>
</evidence>
<evidence type="ECO:0000313" key="11">
    <source>
        <dbReference type="Proteomes" id="UP000198749"/>
    </source>
</evidence>
<dbReference type="GO" id="GO:0044780">
    <property type="term" value="P:bacterial-type flagellum assembly"/>
    <property type="evidence" value="ECO:0007669"/>
    <property type="project" value="InterPro"/>
</dbReference>
<evidence type="ECO:0000256" key="4">
    <source>
        <dbReference type="ARBA" id="ARBA00016244"/>
    </source>
</evidence>
<sequence>MSSSSLLNIGIQATQANQTALSTIGQNISNVNTEGYTRQRVNLVTRPELSGVFVKDIERITDKFLTQQVWTDTSSYNQASAYAAMSSRLDDLLAADTHSVSTALDDYFGALQSVVDDPTSTANRELFVAQADALVKRFNNLDANLKSQAETINAQMDGYASQITSLATSIADLNAKISTAAATNRSTNDMRDQRDLLTNQLAEIVGVTVVDQSSDQYSIFIGNGQPLVIGATAEKVVSVLGPDSEQKELALINKNETVNINDEIVGGKVGGLIKYRSEALNDARSQLGLIAVGFAESMNEQHHLGLNLNNEFGADLFTNMNDDFLQQKRITTNSNNQSEVNIARVEIQQTDLLQASEYELVVGDGNRLTLYRSSDGKQVRIDQLTSVDDPLSPLTTGQGVDAVGQGEFYRDPAGQVLSFAVDGMKVTIDTSTKLIKGDRFLIQPVTSGAEDLTLSLHDGRLLALASPIKVSSNIDNQGTGLATVTMTDAKADAFATAGELSPPIEIVFNDPASSPSGEMTYTIYDMSDPNNPVVLELDPAVGPLSDQPFTSGDEIQLDGYTVTIANQPQPGDRFGFDYNLDGVSDNRNAFALSNLQQTALFDHGSYQELYGSLVEKVGTRTATAVISEQAGKAVLDTTTSAKDSVSGVNLDEEAAKLVQFQQAYQASAQLIRVSQTIFDSLLQSL</sequence>
<dbReference type="SUPFAM" id="SSF64518">
    <property type="entry name" value="Phase 1 flagellin"/>
    <property type="match status" value="2"/>
</dbReference>
<dbReference type="InterPro" id="IPR002371">
    <property type="entry name" value="FlgK"/>
</dbReference>
<dbReference type="Pfam" id="PF22638">
    <property type="entry name" value="FlgK_D1"/>
    <property type="match status" value="1"/>
</dbReference>
<evidence type="ECO:0000256" key="2">
    <source>
        <dbReference type="ARBA" id="ARBA00004613"/>
    </source>
</evidence>
<name>A0A1H9L957_9GAMM</name>
<evidence type="ECO:0000256" key="3">
    <source>
        <dbReference type="ARBA" id="ARBA00009677"/>
    </source>
</evidence>
<proteinExistence type="inferred from homology"/>
<keyword evidence="11" id="KW-1185">Reference proteome</keyword>
<accession>A0A1H9L957</accession>
<reference evidence="11" key="1">
    <citation type="submission" date="2016-10" db="EMBL/GenBank/DDBJ databases">
        <authorList>
            <person name="Varghese N."/>
            <person name="Submissions S."/>
        </authorList>
    </citation>
    <scope>NUCLEOTIDE SEQUENCE [LARGE SCALE GENOMIC DNA]</scope>
    <source>
        <strain evidence="11">DSM 18887</strain>
    </source>
</reference>
<gene>
    <name evidence="10" type="ORF">SAMN03080615_03853</name>
</gene>
<dbReference type="PRINTS" id="PR01005">
    <property type="entry name" value="FLGHOOKAP1"/>
</dbReference>
<dbReference type="GO" id="GO:0005198">
    <property type="term" value="F:structural molecule activity"/>
    <property type="evidence" value="ECO:0007669"/>
    <property type="project" value="InterPro"/>
</dbReference>
<evidence type="ECO:0000256" key="5">
    <source>
        <dbReference type="ARBA" id="ARBA00022525"/>
    </source>
</evidence>
<keyword evidence="10" id="KW-0966">Cell projection</keyword>
<keyword evidence="5" id="KW-0964">Secreted</keyword>
<dbReference type="Pfam" id="PF06429">
    <property type="entry name" value="Flg_bbr_C"/>
    <property type="match status" value="1"/>
</dbReference>
<dbReference type="RefSeq" id="WP_091361457.1">
    <property type="nucleotide sequence ID" value="NZ_AP025284.1"/>
</dbReference>
<dbReference type="InterPro" id="IPR001444">
    <property type="entry name" value="Flag_bb_rod_N"/>
</dbReference>
<evidence type="ECO:0000259" key="8">
    <source>
        <dbReference type="Pfam" id="PF06429"/>
    </source>
</evidence>
<dbReference type="GO" id="GO:0009424">
    <property type="term" value="C:bacterial-type flagellum hook"/>
    <property type="evidence" value="ECO:0007669"/>
    <property type="project" value="InterPro"/>
</dbReference>
<keyword evidence="10" id="KW-0282">Flagellum</keyword>
<dbReference type="PANTHER" id="PTHR30033">
    <property type="entry name" value="FLAGELLAR HOOK-ASSOCIATED PROTEIN 1"/>
    <property type="match status" value="1"/>
</dbReference>
<protein>
    <recommendedName>
        <fullName evidence="4">Flagellar hook-associated protein 1</fullName>
    </recommendedName>
</protein>
<evidence type="ECO:0000256" key="1">
    <source>
        <dbReference type="ARBA" id="ARBA00004365"/>
    </source>
</evidence>
<feature type="domain" description="Flagellar hook-associated protein FlgK helical" evidence="9">
    <location>
        <begin position="87"/>
        <end position="317"/>
    </location>
</feature>
<dbReference type="OrthoDB" id="9802553at2"/>
<comment type="similarity">
    <text evidence="3">Belongs to the flagella basal body rod proteins family.</text>
</comment>
<organism evidence="10 11">
    <name type="scientific">Amphritea atlantica</name>
    <dbReference type="NCBI Taxonomy" id="355243"/>
    <lineage>
        <taxon>Bacteria</taxon>
        <taxon>Pseudomonadati</taxon>
        <taxon>Pseudomonadota</taxon>
        <taxon>Gammaproteobacteria</taxon>
        <taxon>Oceanospirillales</taxon>
        <taxon>Oceanospirillaceae</taxon>
        <taxon>Amphritea</taxon>
    </lineage>
</organism>
<dbReference type="InterPro" id="IPR053927">
    <property type="entry name" value="FlgK_helical"/>
</dbReference>